<dbReference type="InterPro" id="IPR020845">
    <property type="entry name" value="AMP-binding_CS"/>
</dbReference>
<dbReference type="PANTHER" id="PTHR43605">
    <property type="entry name" value="ACYL-COENZYME A SYNTHETASE"/>
    <property type="match status" value="1"/>
</dbReference>
<dbReference type="Pfam" id="PF13193">
    <property type="entry name" value="AMP-binding_C"/>
    <property type="match status" value="1"/>
</dbReference>
<dbReference type="EC" id="6.2.1.1" evidence="8"/>
<evidence type="ECO:0000313" key="9">
    <source>
        <dbReference type="Proteomes" id="UP000216825"/>
    </source>
</evidence>
<dbReference type="GO" id="GO:0006633">
    <property type="term" value="P:fatty acid biosynthetic process"/>
    <property type="evidence" value="ECO:0007669"/>
    <property type="project" value="TreeGrafter"/>
</dbReference>
<dbReference type="GO" id="GO:0005524">
    <property type="term" value="F:ATP binding"/>
    <property type="evidence" value="ECO:0007669"/>
    <property type="project" value="UniProtKB-KW"/>
</dbReference>
<feature type="compositionally biased region" description="Low complexity" evidence="5">
    <location>
        <begin position="232"/>
        <end position="241"/>
    </location>
</feature>
<accession>A0A7D7KXR1</accession>
<evidence type="ECO:0000256" key="4">
    <source>
        <dbReference type="ARBA" id="ARBA00022840"/>
    </source>
</evidence>
<comment type="similarity">
    <text evidence="1">Belongs to the ATP-dependent AMP-binding enzyme family.</text>
</comment>
<keyword evidence="3" id="KW-0547">Nucleotide-binding</keyword>
<dbReference type="FunFam" id="3.30.300.30:FF:000028">
    <property type="entry name" value="AMP-dependent synthetase"/>
    <property type="match status" value="1"/>
</dbReference>
<dbReference type="SUPFAM" id="SSF56801">
    <property type="entry name" value="Acetyl-CoA synthetase-like"/>
    <property type="match status" value="1"/>
</dbReference>
<reference evidence="9" key="1">
    <citation type="submission" date="2017-08" db="EMBL/GenBank/DDBJ databases">
        <title>Draft Genome Sequence of Kocuria varians 80.</title>
        <authorList>
            <person name="Minaev M."/>
            <person name="Kurbakov K.A."/>
            <person name="Solodovnikova G.I."/>
            <person name="Kuznetsova O.A."/>
            <person name="Lisitsyn A.B."/>
        </authorList>
    </citation>
    <scope>NUCLEOTIDE SEQUENCE [LARGE SCALE GENOMIC DNA]</scope>
    <source>
        <strain evidence="9">80</strain>
    </source>
</reference>
<dbReference type="Gene3D" id="3.30.300.30">
    <property type="match status" value="1"/>
</dbReference>
<dbReference type="AlphaFoldDB" id="A0A7D7KXR1"/>
<evidence type="ECO:0000259" key="6">
    <source>
        <dbReference type="Pfam" id="PF00501"/>
    </source>
</evidence>
<gene>
    <name evidence="8" type="primary">acsA_3</name>
    <name evidence="8" type="ORF">CIB50_0000518</name>
</gene>
<dbReference type="GO" id="GO:0003987">
    <property type="term" value="F:acetate-CoA ligase activity"/>
    <property type="evidence" value="ECO:0007669"/>
    <property type="project" value="UniProtKB-EC"/>
</dbReference>
<evidence type="ECO:0000256" key="3">
    <source>
        <dbReference type="ARBA" id="ARBA00022741"/>
    </source>
</evidence>
<evidence type="ECO:0000256" key="1">
    <source>
        <dbReference type="ARBA" id="ARBA00006432"/>
    </source>
</evidence>
<evidence type="ECO:0000259" key="7">
    <source>
        <dbReference type="Pfam" id="PF13193"/>
    </source>
</evidence>
<keyword evidence="9" id="KW-1185">Reference proteome</keyword>
<evidence type="ECO:0000256" key="5">
    <source>
        <dbReference type="SAM" id="MobiDB-lite"/>
    </source>
</evidence>
<protein>
    <submittedName>
        <fullName evidence="8">Acetyl-coenzyme A synthetase</fullName>
        <ecNumber evidence="8">6.2.1.1</ecNumber>
    </submittedName>
</protein>
<dbReference type="RefSeq" id="WP_094393176.1">
    <property type="nucleotide sequence ID" value="NZ_CP059343.1"/>
</dbReference>
<organism evidence="8 9">
    <name type="scientific">Kocuria varians</name>
    <name type="common">Micrococcus varians</name>
    <dbReference type="NCBI Taxonomy" id="1272"/>
    <lineage>
        <taxon>Bacteria</taxon>
        <taxon>Bacillati</taxon>
        <taxon>Actinomycetota</taxon>
        <taxon>Actinomycetes</taxon>
        <taxon>Micrococcales</taxon>
        <taxon>Micrococcaceae</taxon>
        <taxon>Kocuria</taxon>
    </lineage>
</organism>
<dbReference type="KEGG" id="kvr:CIB50_0000518"/>
<dbReference type="InterPro" id="IPR025110">
    <property type="entry name" value="AMP-bd_C"/>
</dbReference>
<dbReference type="InterPro" id="IPR051087">
    <property type="entry name" value="Mitochondrial_ACSM"/>
</dbReference>
<dbReference type="Pfam" id="PF00501">
    <property type="entry name" value="AMP-binding"/>
    <property type="match status" value="1"/>
</dbReference>
<dbReference type="Proteomes" id="UP000216825">
    <property type="component" value="Chromosome"/>
</dbReference>
<feature type="domain" description="AMP-binding enzyme C-terminal" evidence="7">
    <location>
        <begin position="535"/>
        <end position="612"/>
    </location>
</feature>
<dbReference type="InterPro" id="IPR042099">
    <property type="entry name" value="ANL_N_sf"/>
</dbReference>
<name>A0A7D7KXR1_KOCVA</name>
<proteinExistence type="inferred from homology"/>
<dbReference type="GO" id="GO:0006637">
    <property type="term" value="P:acyl-CoA metabolic process"/>
    <property type="evidence" value="ECO:0007669"/>
    <property type="project" value="TreeGrafter"/>
</dbReference>
<dbReference type="GO" id="GO:0015645">
    <property type="term" value="F:fatty acid ligase activity"/>
    <property type="evidence" value="ECO:0007669"/>
    <property type="project" value="TreeGrafter"/>
</dbReference>
<evidence type="ECO:0000313" key="8">
    <source>
        <dbReference type="EMBL" id="QMS55825.1"/>
    </source>
</evidence>
<evidence type="ECO:0000256" key="2">
    <source>
        <dbReference type="ARBA" id="ARBA00022598"/>
    </source>
</evidence>
<sequence length="659" mass="72221">MSESTAPEQSVTERFRAARDQLVRLRTDLDAAHAEFEWPRFEHFNFALDWFDALGTGEEAEREALVIVEEDGTETRRTYAQLSRRSSQLATWLREQGVRRGDRVILMLGNQVELWETMLACTKLGAPMIPTTVMLGPADLRDRVERGHAAWVVTSRSNAQKFEEVPGDFTIIAVPDQPDFRVRPVSGAFAPSSSSSDDDAASRPAGAGSGPASEAASASASTAEGAAGGEAGAAASSSPESAELEPVGEHRVLDYTRSFEGPETFEVLEPSPAEDPLLLYFTSGTTSLPKLVEHTNVTYPVGHLSTMYWIGLEPGDVHLNVASPGWGKHAWSNFYAPFIAGATVFLYNYTRFDAAALMDQMEREGVTSFCAPPTVWRMLIQSDLTHLKHPPRKTVSAGEPLNPGIIARVREAWGTDIRDGYGQTESSLQIANTPGMPVKPGAMGRALPGYETVLIDPNTDEESETEGELCLRLDPRPVSLTPGYHGDPEKTAEAFRDGLYHTGDVVSRDENGVFTYVGRADDVFKASDYRLSPFELESVVIEHPAVVEVAVVPSPDPIRLAVPKAYVVLANGYEPTAETAESILHHCRVNLAAYKRIRRLEFAELPKTISGKIRRVELRHREMQLHPDELDPATASAPEIAVEGAQEFVDTDFPSLRHQ</sequence>
<keyword evidence="4" id="KW-0067">ATP-binding</keyword>
<dbReference type="InterPro" id="IPR000873">
    <property type="entry name" value="AMP-dep_synth/lig_dom"/>
</dbReference>
<dbReference type="PANTHER" id="PTHR43605:SF10">
    <property type="entry name" value="ACYL-COA SYNTHETASE MEDIUM CHAIN FAMILY MEMBER 3"/>
    <property type="match status" value="1"/>
</dbReference>
<keyword evidence="2 8" id="KW-0436">Ligase</keyword>
<dbReference type="GO" id="GO:0004321">
    <property type="term" value="F:fatty-acyl-CoA synthase activity"/>
    <property type="evidence" value="ECO:0007669"/>
    <property type="project" value="TreeGrafter"/>
</dbReference>
<dbReference type="EMBL" id="CP059343">
    <property type="protein sequence ID" value="QMS55825.1"/>
    <property type="molecule type" value="Genomic_DNA"/>
</dbReference>
<dbReference type="Gene3D" id="3.40.50.12780">
    <property type="entry name" value="N-terminal domain of ligase-like"/>
    <property type="match status" value="2"/>
</dbReference>
<dbReference type="InterPro" id="IPR045851">
    <property type="entry name" value="AMP-bd_C_sf"/>
</dbReference>
<feature type="compositionally biased region" description="Low complexity" evidence="5">
    <location>
        <begin position="186"/>
        <end position="195"/>
    </location>
</feature>
<feature type="compositionally biased region" description="Low complexity" evidence="5">
    <location>
        <begin position="202"/>
        <end position="225"/>
    </location>
</feature>
<feature type="region of interest" description="Disordered" evidence="5">
    <location>
        <begin position="183"/>
        <end position="247"/>
    </location>
</feature>
<reference evidence="8 9" key="2">
    <citation type="submission" date="2020-07" db="EMBL/GenBank/DDBJ databases">
        <title>Genome of starter culture bacteria Kocuria salsicia reveals its technological properties and safety for usage in meat industry.</title>
        <authorList>
            <person name="Michael M."/>
            <person name="Konstantin K."/>
            <person name="Evgenii K."/>
            <person name="Galina S."/>
            <person name="Oksana K."/>
            <person name="Andrei L."/>
        </authorList>
    </citation>
    <scope>NUCLEOTIDE SEQUENCE [LARGE SCALE GENOMIC DNA]</scope>
    <source>
        <strain evidence="8 9">80</strain>
    </source>
</reference>
<dbReference type="PROSITE" id="PS00455">
    <property type="entry name" value="AMP_BINDING"/>
    <property type="match status" value="1"/>
</dbReference>
<feature type="domain" description="AMP-dependent synthetase/ligase" evidence="6">
    <location>
        <begin position="61"/>
        <end position="484"/>
    </location>
</feature>